<dbReference type="SMART" id="SM00228">
    <property type="entry name" value="PDZ"/>
    <property type="match status" value="1"/>
</dbReference>
<dbReference type="RefSeq" id="WP_146525313.1">
    <property type="nucleotide sequence ID" value="NZ_SJPV01000002.1"/>
</dbReference>
<evidence type="ECO:0000256" key="6">
    <source>
        <dbReference type="SAM" id="MobiDB-lite"/>
    </source>
</evidence>
<dbReference type="PANTHER" id="PTHR32060">
    <property type="entry name" value="TAIL-SPECIFIC PROTEASE"/>
    <property type="match status" value="1"/>
</dbReference>
<dbReference type="CDD" id="cd06782">
    <property type="entry name" value="cpPDZ_CPP-like"/>
    <property type="match status" value="1"/>
</dbReference>
<dbReference type="SUPFAM" id="SSF50156">
    <property type="entry name" value="PDZ domain-like"/>
    <property type="match status" value="1"/>
</dbReference>
<evidence type="ECO:0000259" key="7">
    <source>
        <dbReference type="PROSITE" id="PS50106"/>
    </source>
</evidence>
<dbReference type="PROSITE" id="PS50106">
    <property type="entry name" value="PDZ"/>
    <property type="match status" value="1"/>
</dbReference>
<dbReference type="InterPro" id="IPR001478">
    <property type="entry name" value="PDZ"/>
</dbReference>
<dbReference type="GO" id="GO:0007165">
    <property type="term" value="P:signal transduction"/>
    <property type="evidence" value="ECO:0007669"/>
    <property type="project" value="TreeGrafter"/>
</dbReference>
<dbReference type="Gene3D" id="3.30.750.44">
    <property type="match status" value="1"/>
</dbReference>
<dbReference type="PANTHER" id="PTHR32060:SF30">
    <property type="entry name" value="CARBOXY-TERMINAL PROCESSING PROTEASE CTPA"/>
    <property type="match status" value="1"/>
</dbReference>
<protein>
    <submittedName>
        <fullName evidence="8">Putative CtpA-like serine protease</fullName>
        <ecNumber evidence="8">3.4.21.-</ecNumber>
    </submittedName>
</protein>
<evidence type="ECO:0000256" key="3">
    <source>
        <dbReference type="ARBA" id="ARBA00022801"/>
    </source>
</evidence>
<dbReference type="GO" id="GO:0006508">
    <property type="term" value="P:proteolysis"/>
    <property type="evidence" value="ECO:0007669"/>
    <property type="project" value="UniProtKB-KW"/>
</dbReference>
<dbReference type="GO" id="GO:0008236">
    <property type="term" value="F:serine-type peptidase activity"/>
    <property type="evidence" value="ECO:0007669"/>
    <property type="project" value="UniProtKB-KW"/>
</dbReference>
<evidence type="ECO:0000313" key="9">
    <source>
        <dbReference type="Proteomes" id="UP000319143"/>
    </source>
</evidence>
<dbReference type="OrthoDB" id="9812068at2"/>
<keyword evidence="2 5" id="KW-0645">Protease</keyword>
<feature type="region of interest" description="Disordered" evidence="6">
    <location>
        <begin position="352"/>
        <end position="375"/>
    </location>
</feature>
<proteinExistence type="inferred from homology"/>
<dbReference type="EMBL" id="SJPV01000002">
    <property type="protein sequence ID" value="TWU40759.1"/>
    <property type="molecule type" value="Genomic_DNA"/>
</dbReference>
<sequence length="471" mass="51609">MPPRNLNVIFLACCISFLCYVTHRRAKTAIMVGNAYDLINTYYVDPVDEKSLMIAAMDGMTSTLDQHSEYIPAGLYESFQNSISQEFAGIGIYVEQPKKNEPVRVITPLVGSPALRAGMLPGDQIIKIDGQDVSRMDLSEVSDRLKGPINTVVSVVVRRDDEEPIAMSIQRATIELESIIGDHRDEENAWVYRLSDDPTIAYVRLTSFGEKTVDELRSVLTGLDNDYRGLIVDVRGNSGGLLFAAIEISDMFLDRGRIVSTRIRGDRIEDESDATPGTLVDLDRPVAVLIDENSASASEILAAALQDNARAVVVGKRSYGKGTVQNIFPLQYGRSALRLTVARYYRPNGKNIHRPKAAASENSRLPTPHDGGVEEIPATDEATKEAIEELEWGVSPNEGMVVEIDDATRRALMQRWQEASYPSLRGNDESAADGDEIPNLIEIDPQLRRAVEAIEDASSGISAAQPSATAA</sequence>
<evidence type="ECO:0000256" key="4">
    <source>
        <dbReference type="ARBA" id="ARBA00022825"/>
    </source>
</evidence>
<dbReference type="Pfam" id="PF17820">
    <property type="entry name" value="PDZ_6"/>
    <property type="match status" value="1"/>
</dbReference>
<dbReference type="AlphaFoldDB" id="A0A5C6E0R3"/>
<keyword evidence="3 5" id="KW-0378">Hydrolase</keyword>
<reference evidence="8 9" key="1">
    <citation type="submission" date="2019-02" db="EMBL/GenBank/DDBJ databases">
        <title>Deep-cultivation of Planctomycetes and their phenomic and genomic characterization uncovers novel biology.</title>
        <authorList>
            <person name="Wiegand S."/>
            <person name="Jogler M."/>
            <person name="Boedeker C."/>
            <person name="Pinto D."/>
            <person name="Vollmers J."/>
            <person name="Rivas-Marin E."/>
            <person name="Kohn T."/>
            <person name="Peeters S.H."/>
            <person name="Heuer A."/>
            <person name="Rast P."/>
            <person name="Oberbeckmann S."/>
            <person name="Bunk B."/>
            <person name="Jeske O."/>
            <person name="Meyerdierks A."/>
            <person name="Storesund J.E."/>
            <person name="Kallscheuer N."/>
            <person name="Luecker S."/>
            <person name="Lage O.M."/>
            <person name="Pohl T."/>
            <person name="Merkel B.J."/>
            <person name="Hornburger P."/>
            <person name="Mueller R.-W."/>
            <person name="Bruemmer F."/>
            <person name="Labrenz M."/>
            <person name="Spormann A.M."/>
            <person name="Op Den Camp H."/>
            <person name="Overmann J."/>
            <person name="Amann R."/>
            <person name="Jetten M.S.M."/>
            <person name="Mascher T."/>
            <person name="Medema M.H."/>
            <person name="Devos D.P."/>
            <person name="Kaster A.-K."/>
            <person name="Ovreas L."/>
            <person name="Rohde M."/>
            <person name="Galperin M.Y."/>
            <person name="Jogler C."/>
        </authorList>
    </citation>
    <scope>NUCLEOTIDE SEQUENCE [LARGE SCALE GENOMIC DNA]</scope>
    <source>
        <strain evidence="8 9">Poly41</strain>
    </source>
</reference>
<dbReference type="NCBIfam" id="TIGR00225">
    <property type="entry name" value="prc"/>
    <property type="match status" value="1"/>
</dbReference>
<dbReference type="InterPro" id="IPR005151">
    <property type="entry name" value="Tail-specific_protease"/>
</dbReference>
<keyword evidence="9" id="KW-1185">Reference proteome</keyword>
<dbReference type="Pfam" id="PF03572">
    <property type="entry name" value="Peptidase_S41"/>
    <property type="match status" value="1"/>
</dbReference>
<dbReference type="CDD" id="cd07560">
    <property type="entry name" value="Peptidase_S41_CPP"/>
    <property type="match status" value="1"/>
</dbReference>
<keyword evidence="4 5" id="KW-0720">Serine protease</keyword>
<comment type="caution">
    <text evidence="8">The sequence shown here is derived from an EMBL/GenBank/DDBJ whole genome shotgun (WGS) entry which is preliminary data.</text>
</comment>
<evidence type="ECO:0000256" key="2">
    <source>
        <dbReference type="ARBA" id="ARBA00022670"/>
    </source>
</evidence>
<dbReference type="SMART" id="SM00245">
    <property type="entry name" value="TSPc"/>
    <property type="match status" value="1"/>
</dbReference>
<evidence type="ECO:0000256" key="5">
    <source>
        <dbReference type="RuleBase" id="RU004404"/>
    </source>
</evidence>
<feature type="domain" description="PDZ" evidence="7">
    <location>
        <begin position="80"/>
        <end position="160"/>
    </location>
</feature>
<evidence type="ECO:0000313" key="8">
    <source>
        <dbReference type="EMBL" id="TWU40759.1"/>
    </source>
</evidence>
<dbReference type="Gene3D" id="2.30.42.10">
    <property type="match status" value="1"/>
</dbReference>
<dbReference type="GO" id="GO:0030288">
    <property type="term" value="C:outer membrane-bounded periplasmic space"/>
    <property type="evidence" value="ECO:0007669"/>
    <property type="project" value="TreeGrafter"/>
</dbReference>
<dbReference type="Gene3D" id="3.90.226.10">
    <property type="entry name" value="2-enoyl-CoA Hydratase, Chain A, domain 1"/>
    <property type="match status" value="1"/>
</dbReference>
<dbReference type="InterPro" id="IPR029045">
    <property type="entry name" value="ClpP/crotonase-like_dom_sf"/>
</dbReference>
<dbReference type="EC" id="3.4.21.-" evidence="8"/>
<dbReference type="SUPFAM" id="SSF52096">
    <property type="entry name" value="ClpP/crotonase"/>
    <property type="match status" value="1"/>
</dbReference>
<comment type="similarity">
    <text evidence="1 5">Belongs to the peptidase S41A family.</text>
</comment>
<dbReference type="InterPro" id="IPR004447">
    <property type="entry name" value="Peptidase_S41A"/>
</dbReference>
<dbReference type="InterPro" id="IPR041489">
    <property type="entry name" value="PDZ_6"/>
</dbReference>
<accession>A0A5C6E0R3</accession>
<dbReference type="Proteomes" id="UP000319143">
    <property type="component" value="Unassembled WGS sequence"/>
</dbReference>
<gene>
    <name evidence="8" type="ORF">Poly41_15940</name>
</gene>
<dbReference type="InterPro" id="IPR036034">
    <property type="entry name" value="PDZ_sf"/>
</dbReference>
<dbReference type="GO" id="GO:0004175">
    <property type="term" value="F:endopeptidase activity"/>
    <property type="evidence" value="ECO:0007669"/>
    <property type="project" value="TreeGrafter"/>
</dbReference>
<organism evidence="8 9">
    <name type="scientific">Novipirellula artificiosorum</name>
    <dbReference type="NCBI Taxonomy" id="2528016"/>
    <lineage>
        <taxon>Bacteria</taxon>
        <taxon>Pseudomonadati</taxon>
        <taxon>Planctomycetota</taxon>
        <taxon>Planctomycetia</taxon>
        <taxon>Pirellulales</taxon>
        <taxon>Pirellulaceae</taxon>
        <taxon>Novipirellula</taxon>
    </lineage>
</organism>
<name>A0A5C6E0R3_9BACT</name>
<evidence type="ECO:0000256" key="1">
    <source>
        <dbReference type="ARBA" id="ARBA00009179"/>
    </source>
</evidence>